<dbReference type="NCBIfam" id="TIGR04380">
    <property type="entry name" value="myo_inos_iolG"/>
    <property type="match status" value="1"/>
</dbReference>
<keyword evidence="2 5" id="KW-0560">Oxidoreductase</keyword>
<dbReference type="SUPFAM" id="SSF55347">
    <property type="entry name" value="Glyceraldehyde-3-phosphate dehydrogenase-like, C-terminal domain"/>
    <property type="match status" value="1"/>
</dbReference>
<dbReference type="EC" id="1.1.1.18" evidence="5"/>
<evidence type="ECO:0000256" key="1">
    <source>
        <dbReference type="ARBA" id="ARBA00010928"/>
    </source>
</evidence>
<dbReference type="GO" id="GO:0050112">
    <property type="term" value="F:inositol 2-dehydrogenase (NAD+) activity"/>
    <property type="evidence" value="ECO:0007669"/>
    <property type="project" value="UniProtKB-EC"/>
</dbReference>
<name>A0A223M9Z8_MESHO</name>
<dbReference type="Gene3D" id="3.40.50.720">
    <property type="entry name" value="NAD(P)-binding Rossmann-like Domain"/>
    <property type="match status" value="1"/>
</dbReference>
<dbReference type="PANTHER" id="PTHR42840:SF3">
    <property type="entry name" value="BINDING ROSSMANN FOLD OXIDOREDUCTASE, PUTATIVE (AFU_ORTHOLOGUE AFUA_2G10240)-RELATED"/>
    <property type="match status" value="1"/>
</dbReference>
<dbReference type="InterPro" id="IPR030827">
    <property type="entry name" value="Myo_inos_IolG"/>
</dbReference>
<dbReference type="SUPFAM" id="SSF51735">
    <property type="entry name" value="NAD(P)-binding Rossmann-fold domains"/>
    <property type="match status" value="1"/>
</dbReference>
<dbReference type="InterPro" id="IPR000683">
    <property type="entry name" value="Gfo/Idh/MocA-like_OxRdtase_N"/>
</dbReference>
<dbReference type="AlphaFoldDB" id="A0A223M9Z8"/>
<dbReference type="Pfam" id="PF02894">
    <property type="entry name" value="GFO_IDH_MocA_C"/>
    <property type="match status" value="1"/>
</dbReference>
<dbReference type="InterPro" id="IPR036291">
    <property type="entry name" value="NAD(P)-bd_dom_sf"/>
</dbReference>
<dbReference type="RefSeq" id="WP_094521615.1">
    <property type="nucleotide sequence ID" value="NZ_WTQC01000010.1"/>
</dbReference>
<dbReference type="Gene3D" id="3.30.360.10">
    <property type="entry name" value="Dihydrodipicolinate Reductase, domain 2"/>
    <property type="match status" value="1"/>
</dbReference>
<evidence type="ECO:0000313" key="6">
    <source>
        <dbReference type="Proteomes" id="UP000215452"/>
    </source>
</evidence>
<evidence type="ECO:0000259" key="4">
    <source>
        <dbReference type="Pfam" id="PF02894"/>
    </source>
</evidence>
<dbReference type="Pfam" id="PF01408">
    <property type="entry name" value="GFO_IDH_MocA"/>
    <property type="match status" value="1"/>
</dbReference>
<gene>
    <name evidence="5" type="primary">idhA</name>
    <name evidence="5" type="ORF">CIB43_00493</name>
</gene>
<sequence length="339" mass="38750">MKFKVGIIGGGRIGYVHTHAINKFVDQAKVIAIADAYLDSQNQEKFRKLGVKSFYSDYNQLLLDPEIDIIYICSPTDTHYLYSIQALKANKHVFCEKPVAFDLEKILEVKKVVKETKKYFTVGHNRRFDHNFLALKDQIEKNTIGEILQLRITSRDPGLPPYEYIKKSGGIFLDMMIHDFDMALFLTNNKVVESVYATGSALIDKKISELDDIDTAVVVLNFKDGSMAIIENCRQTSYGYDQRVEIHGTKASIKIENDTNSTLRISSDQGIIKEKPLYFFLERYQNAYIQENKDFFEAISSNKEPKVTIDDGYKAVLLAKAAKISLKEKRLVKITELEE</sequence>
<dbReference type="GO" id="GO:0000166">
    <property type="term" value="F:nucleotide binding"/>
    <property type="evidence" value="ECO:0007669"/>
    <property type="project" value="InterPro"/>
</dbReference>
<feature type="domain" description="Gfo/Idh/MocA-like oxidoreductase N-terminal" evidence="3">
    <location>
        <begin position="3"/>
        <end position="124"/>
    </location>
</feature>
<dbReference type="Proteomes" id="UP000215452">
    <property type="component" value="Chromosome"/>
</dbReference>
<dbReference type="PANTHER" id="PTHR42840">
    <property type="entry name" value="NAD(P)-BINDING ROSSMANN-FOLD SUPERFAMILY PROTEIN-RELATED"/>
    <property type="match status" value="1"/>
</dbReference>
<evidence type="ECO:0000259" key="3">
    <source>
        <dbReference type="Pfam" id="PF01408"/>
    </source>
</evidence>
<comment type="similarity">
    <text evidence="1">Belongs to the Gfo/Idh/MocA family.</text>
</comment>
<feature type="domain" description="Gfo/Idh/MocA-like oxidoreductase C-terminal" evidence="4">
    <location>
        <begin position="136"/>
        <end position="334"/>
    </location>
</feature>
<proteinExistence type="inferred from homology"/>
<accession>A0A223M9Z8</accession>
<protein>
    <submittedName>
        <fullName evidence="5">Inositol 2-dehydrogenase</fullName>
        <ecNumber evidence="5">1.1.1.18</ecNumber>
    </submittedName>
</protein>
<organism evidence="5 6">
    <name type="scientific">Mesomycoplasma hyopneumoniae</name>
    <name type="common">Mycoplasma hyopneumoniae</name>
    <dbReference type="NCBI Taxonomy" id="2099"/>
    <lineage>
        <taxon>Bacteria</taxon>
        <taxon>Bacillati</taxon>
        <taxon>Mycoplasmatota</taxon>
        <taxon>Mycoplasmoidales</taxon>
        <taxon>Metamycoplasmataceae</taxon>
        <taxon>Mesomycoplasma</taxon>
    </lineage>
</organism>
<evidence type="ECO:0000313" key="5">
    <source>
        <dbReference type="EMBL" id="ASU14389.1"/>
    </source>
</evidence>
<dbReference type="InterPro" id="IPR004104">
    <property type="entry name" value="Gfo/Idh/MocA-like_OxRdtase_C"/>
</dbReference>
<dbReference type="EMBL" id="CP022714">
    <property type="protein sequence ID" value="ASU14389.1"/>
    <property type="molecule type" value="Genomic_DNA"/>
</dbReference>
<reference evidence="5 6" key="1">
    <citation type="submission" date="2017-08" db="EMBL/GenBank/DDBJ databases">
        <title>The complete genome sequence of a Mycoplasma hyopneumoniae isolate in Korea.</title>
        <authorList>
            <person name="Han J."/>
            <person name="Lee N."/>
        </authorList>
    </citation>
    <scope>NUCLEOTIDE SEQUENCE [LARGE SCALE GENOMIC DNA]</scope>
    <source>
        <strain evidence="5 6">KM014</strain>
    </source>
</reference>
<evidence type="ECO:0000256" key="2">
    <source>
        <dbReference type="ARBA" id="ARBA00023002"/>
    </source>
</evidence>